<evidence type="ECO:0000313" key="3">
    <source>
        <dbReference type="EMBL" id="RMX42900.1"/>
    </source>
</evidence>
<name>A0A3M6TNE9_POCDA</name>
<dbReference type="AlphaFoldDB" id="A0A3M6TNE9"/>
<protein>
    <submittedName>
        <fullName evidence="3">Uncharacterized protein</fullName>
    </submittedName>
</protein>
<comment type="caution">
    <text evidence="3">The sequence shown here is derived from an EMBL/GenBank/DDBJ whole genome shotgun (WGS) entry which is preliminary data.</text>
</comment>
<evidence type="ECO:0000256" key="2">
    <source>
        <dbReference type="SAM" id="SignalP"/>
    </source>
</evidence>
<gene>
    <name evidence="3" type="ORF">pdam_00005177</name>
</gene>
<sequence length="245" mass="26940">MNAWSLLLGLMLIFCGISVACRDDSQCVNGICCSGYCFWDVQCPRVCLKDADCPRGEECIDSLCGRPTQPTKTTFYSLTDIVSTEKPYTPPYVSNSYNNKNNQNCVWDGNCVGSEACQEGKCVLVDNLESTGKRKGNRGLIITIIVFGVVATIISILYFLRERKVKRQLLLPRGGRRVINTEGAKTNGASHRAEINTATAACNSAAVIEIEGITATQQPLFPPSCSSMKFERHLDGHEENNETPR</sequence>
<feature type="transmembrane region" description="Helical" evidence="1">
    <location>
        <begin position="140"/>
        <end position="160"/>
    </location>
</feature>
<keyword evidence="1" id="KW-0472">Membrane</keyword>
<dbReference type="EMBL" id="RCHS01003253">
    <property type="protein sequence ID" value="RMX42900.1"/>
    <property type="molecule type" value="Genomic_DNA"/>
</dbReference>
<keyword evidence="2" id="KW-0732">Signal</keyword>
<feature type="signal peptide" evidence="2">
    <location>
        <begin position="1"/>
        <end position="20"/>
    </location>
</feature>
<accession>A0A3M6TNE9</accession>
<keyword evidence="1" id="KW-0812">Transmembrane</keyword>
<dbReference type="Proteomes" id="UP000275408">
    <property type="component" value="Unassembled WGS sequence"/>
</dbReference>
<evidence type="ECO:0000256" key="1">
    <source>
        <dbReference type="SAM" id="Phobius"/>
    </source>
</evidence>
<proteinExistence type="predicted"/>
<reference evidence="3 4" key="1">
    <citation type="journal article" date="2018" name="Sci. Rep.">
        <title>Comparative analysis of the Pocillopora damicornis genome highlights role of immune system in coral evolution.</title>
        <authorList>
            <person name="Cunning R."/>
            <person name="Bay R.A."/>
            <person name="Gillette P."/>
            <person name="Baker A.C."/>
            <person name="Traylor-Knowles N."/>
        </authorList>
    </citation>
    <scope>NUCLEOTIDE SEQUENCE [LARGE SCALE GENOMIC DNA]</scope>
    <source>
        <strain evidence="3">RSMAS</strain>
        <tissue evidence="3">Whole animal</tissue>
    </source>
</reference>
<evidence type="ECO:0000313" key="4">
    <source>
        <dbReference type="Proteomes" id="UP000275408"/>
    </source>
</evidence>
<keyword evidence="1" id="KW-1133">Transmembrane helix</keyword>
<organism evidence="3 4">
    <name type="scientific">Pocillopora damicornis</name>
    <name type="common">Cauliflower coral</name>
    <name type="synonym">Millepora damicornis</name>
    <dbReference type="NCBI Taxonomy" id="46731"/>
    <lineage>
        <taxon>Eukaryota</taxon>
        <taxon>Metazoa</taxon>
        <taxon>Cnidaria</taxon>
        <taxon>Anthozoa</taxon>
        <taxon>Hexacorallia</taxon>
        <taxon>Scleractinia</taxon>
        <taxon>Astrocoeniina</taxon>
        <taxon>Pocilloporidae</taxon>
        <taxon>Pocillopora</taxon>
    </lineage>
</organism>
<keyword evidence="4" id="KW-1185">Reference proteome</keyword>
<feature type="chain" id="PRO_5018159345" evidence="2">
    <location>
        <begin position="21"/>
        <end position="245"/>
    </location>
</feature>